<dbReference type="PANTHER" id="PTHR12914">
    <property type="entry name" value="PARTNER OF SLD5"/>
    <property type="match status" value="1"/>
</dbReference>
<evidence type="ECO:0000256" key="3">
    <source>
        <dbReference type="ARBA" id="ARBA00022705"/>
    </source>
</evidence>
<evidence type="ECO:0000256" key="1">
    <source>
        <dbReference type="ARBA" id="ARBA00004123"/>
    </source>
</evidence>
<evidence type="ECO:0000313" key="6">
    <source>
        <dbReference type="EMBL" id="CAK9098600.1"/>
    </source>
</evidence>
<sequence>MSLHGRKAVQLLQDLKRARWLPPFNDKVVKEVAEEINNDSKEMERLAEQDSDEQLEPELLVALYLYDDIMERNKRCLLAYLNARLDVIEQLRWEVGRMVPEEKLQKLHEAEKQYLTNYNNSLDKYMKRYVPNCKHPLDLTANSEAPEDTNIQVRMLRDDPQLDGIVSNDSGLLRLRGGCQMMVKRSDVEHLLRSGKVQQVKTCRGDVVGGGF</sequence>
<comment type="subcellular location">
    <subcellularLocation>
        <location evidence="1">Nucleus</location>
    </subcellularLocation>
</comment>
<protein>
    <recommendedName>
        <fullName evidence="5">GINS subunit domain-containing protein</fullName>
    </recommendedName>
</protein>
<keyword evidence="4" id="KW-0539">Nucleus</keyword>
<dbReference type="InterPro" id="IPR021151">
    <property type="entry name" value="GINS_A"/>
</dbReference>
<feature type="domain" description="GINS subunit" evidence="5">
    <location>
        <begin position="50"/>
        <end position="129"/>
    </location>
</feature>
<evidence type="ECO:0000256" key="4">
    <source>
        <dbReference type="ARBA" id="ARBA00023242"/>
    </source>
</evidence>
<organism evidence="6 7">
    <name type="scientific">Durusdinium trenchii</name>
    <dbReference type="NCBI Taxonomy" id="1381693"/>
    <lineage>
        <taxon>Eukaryota</taxon>
        <taxon>Sar</taxon>
        <taxon>Alveolata</taxon>
        <taxon>Dinophyceae</taxon>
        <taxon>Suessiales</taxon>
        <taxon>Symbiodiniaceae</taxon>
        <taxon>Durusdinium</taxon>
    </lineage>
</organism>
<dbReference type="Pfam" id="PF05916">
    <property type="entry name" value="Sld5"/>
    <property type="match status" value="1"/>
</dbReference>
<name>A0ABP0REM1_9DINO</name>
<proteinExistence type="inferred from homology"/>
<dbReference type="Gene3D" id="1.20.58.1030">
    <property type="match status" value="1"/>
</dbReference>
<evidence type="ECO:0000313" key="7">
    <source>
        <dbReference type="Proteomes" id="UP001642484"/>
    </source>
</evidence>
<gene>
    <name evidence="6" type="ORF">CCMP2556_LOCUS46714</name>
</gene>
<comment type="similarity">
    <text evidence="2">Belongs to the GINS1/PSF1 family.</text>
</comment>
<comment type="caution">
    <text evidence="6">The sequence shown here is derived from an EMBL/GenBank/DDBJ whole genome shotgun (WGS) entry which is preliminary data.</text>
</comment>
<dbReference type="CDD" id="cd11710">
    <property type="entry name" value="GINS_A_psf1"/>
    <property type="match status" value="1"/>
</dbReference>
<dbReference type="InterPro" id="IPR005339">
    <property type="entry name" value="GINS_Psf1"/>
</dbReference>
<evidence type="ECO:0000259" key="5">
    <source>
        <dbReference type="Pfam" id="PF05916"/>
    </source>
</evidence>
<keyword evidence="7" id="KW-1185">Reference proteome</keyword>
<accession>A0ABP0REM1</accession>
<dbReference type="Proteomes" id="UP001642484">
    <property type="component" value="Unassembled WGS sequence"/>
</dbReference>
<dbReference type="SUPFAM" id="SSF158573">
    <property type="entry name" value="GINS helical bundle-like"/>
    <property type="match status" value="1"/>
</dbReference>
<keyword evidence="3" id="KW-0235">DNA replication</keyword>
<evidence type="ECO:0000256" key="2">
    <source>
        <dbReference type="ARBA" id="ARBA00006677"/>
    </source>
</evidence>
<reference evidence="6 7" key="1">
    <citation type="submission" date="2024-02" db="EMBL/GenBank/DDBJ databases">
        <authorList>
            <person name="Chen Y."/>
            <person name="Shah S."/>
            <person name="Dougan E. K."/>
            <person name="Thang M."/>
            <person name="Chan C."/>
        </authorList>
    </citation>
    <scope>NUCLEOTIDE SEQUENCE [LARGE SCALE GENOMIC DNA]</scope>
</reference>
<dbReference type="PANTHER" id="PTHR12914:SF2">
    <property type="entry name" value="DNA REPLICATION COMPLEX GINS PROTEIN PSF1"/>
    <property type="match status" value="1"/>
</dbReference>
<dbReference type="EMBL" id="CAXAMN010025829">
    <property type="protein sequence ID" value="CAK9098600.1"/>
    <property type="molecule type" value="Genomic_DNA"/>
</dbReference>
<dbReference type="InterPro" id="IPR036224">
    <property type="entry name" value="GINS_bundle-like_dom_sf"/>
</dbReference>